<gene>
    <name evidence="8" type="ORF">PHPALM_7516</name>
</gene>
<dbReference type="Gene3D" id="2.20.70.10">
    <property type="match status" value="3"/>
</dbReference>
<evidence type="ECO:0000259" key="7">
    <source>
        <dbReference type="PROSITE" id="PS50020"/>
    </source>
</evidence>
<evidence type="ECO:0000313" key="9">
    <source>
        <dbReference type="Proteomes" id="UP000237271"/>
    </source>
</evidence>
<keyword evidence="2" id="KW-0963">Cytoplasm</keyword>
<comment type="caution">
    <text evidence="8">The sequence shown here is derived from an EMBL/GenBank/DDBJ whole genome shotgun (WGS) entry which is preliminary data.</text>
</comment>
<reference evidence="8 9" key="1">
    <citation type="journal article" date="2017" name="Genome Biol. Evol.">
        <title>Phytophthora megakarya and P. palmivora, closely related causal agents of cacao black pod rot, underwent increases in genome sizes and gene numbers by different mechanisms.</title>
        <authorList>
            <person name="Ali S.S."/>
            <person name="Shao J."/>
            <person name="Lary D.J."/>
            <person name="Kronmiller B."/>
            <person name="Shen D."/>
            <person name="Strem M.D."/>
            <person name="Amoako-Attah I."/>
            <person name="Akrofi A.Y."/>
            <person name="Begoude B.A."/>
            <person name="Ten Hoopen G.M."/>
            <person name="Coulibaly K."/>
            <person name="Kebe B.I."/>
            <person name="Melnick R.L."/>
            <person name="Guiltinan M.J."/>
            <person name="Tyler B.M."/>
            <person name="Meinhardt L.W."/>
            <person name="Bailey B.A."/>
        </authorList>
    </citation>
    <scope>NUCLEOTIDE SEQUENCE [LARGE SCALE GENOMIC DNA]</scope>
    <source>
        <strain evidence="9">sbr112.9</strain>
    </source>
</reference>
<dbReference type="SMART" id="SM00015">
    <property type="entry name" value="IQ"/>
    <property type="match status" value="3"/>
</dbReference>
<dbReference type="InterPro" id="IPR000048">
    <property type="entry name" value="IQ_motif_EF-hand-BS"/>
</dbReference>
<dbReference type="GO" id="GO:0005737">
    <property type="term" value="C:cytoplasm"/>
    <property type="evidence" value="ECO:0007669"/>
    <property type="project" value="UniProtKB-SubCell"/>
</dbReference>
<dbReference type="Pfam" id="PF00612">
    <property type="entry name" value="IQ"/>
    <property type="match status" value="2"/>
</dbReference>
<dbReference type="PANTHER" id="PTHR22706">
    <property type="entry name" value="ASSEMBLY FACTOR FOR SPINDLE MICROTUBULES"/>
    <property type="match status" value="1"/>
</dbReference>
<evidence type="ECO:0000256" key="2">
    <source>
        <dbReference type="ARBA" id="ARBA00022490"/>
    </source>
</evidence>
<feature type="coiled-coil region" evidence="5">
    <location>
        <begin position="201"/>
        <end position="248"/>
    </location>
</feature>
<evidence type="ECO:0000256" key="1">
    <source>
        <dbReference type="ARBA" id="ARBA00004496"/>
    </source>
</evidence>
<dbReference type="InterPro" id="IPR001202">
    <property type="entry name" value="WW_dom"/>
</dbReference>
<evidence type="ECO:0000313" key="8">
    <source>
        <dbReference type="EMBL" id="POM75391.1"/>
    </source>
</evidence>
<protein>
    <recommendedName>
        <fullName evidence="7">WW domain-containing protein</fullName>
    </recommendedName>
</protein>
<dbReference type="Pfam" id="PF00397">
    <property type="entry name" value="WW"/>
    <property type="match status" value="2"/>
</dbReference>
<dbReference type="GO" id="GO:0051295">
    <property type="term" value="P:establishment of meiotic spindle localization"/>
    <property type="evidence" value="ECO:0007669"/>
    <property type="project" value="TreeGrafter"/>
</dbReference>
<dbReference type="PROSITE" id="PS50096">
    <property type="entry name" value="IQ"/>
    <property type="match status" value="2"/>
</dbReference>
<sequence length="632" mass="72470">MTRQTAHIQNASNGELSLRRLRLTVNRFRVGETQVEVPTFRIIDVDERAQLDMEAESANTETTDVPAEIALDESLWIRKWDDATNRLYYFNLRTQESSWEEPKAYKAVLMSEPLDMDTERAADAVGEPQEDTQQENNATVAIQSLFRGRKARKKVEEYDPATSHKYYYNSETGASQWEKPADLLTGVRDERSDRAVKIQSLFRAKKARDRVKQLADEEEEEEELKQQLREEEEVIAAEEEKMAALTAEPTARAQWCEYFDPRSRKYYYRHAVSGAIMWEKPEEFVPSSCAEGSERDRAALSIQCAARKRMAAKDVAAKREKLRALTDPATMQGKLNELKQVAIEIETEIEGRTLLSVDEEQHFPHLASLLSGWRESLESIKNHVISLENRGEDFQLADNLAARLVHAERFHKALADMRSECLALLRSILLMNSYFVDLDVSRINVAYATFAKWKSHELCALRDTRLLETIQGSDISQLLEHAEVFLQRSMGLTDFNNGSTSASGKRYEDWHPSVAAALFGIRELEEGLAKKTQLLRGYRSAEVRKRENYEMAEEDLLASRLAQMQQRRLNDKVDYAAFLVKCQEYWRKGLNQREDDLQAGTALARSKTHKHAKYMSPQGDPTNNPDDENNAN</sequence>
<feature type="region of interest" description="Disordered" evidence="6">
    <location>
        <begin position="603"/>
        <end position="632"/>
    </location>
</feature>
<dbReference type="PROSITE" id="PS01159">
    <property type="entry name" value="WW_DOMAIN_1"/>
    <property type="match status" value="1"/>
</dbReference>
<keyword evidence="9" id="KW-1185">Reference proteome</keyword>
<dbReference type="SUPFAM" id="SSF51045">
    <property type="entry name" value="WW domain"/>
    <property type="match status" value="2"/>
</dbReference>
<accession>A0A2P4YC55</accession>
<feature type="domain" description="WW" evidence="7">
    <location>
        <begin position="76"/>
        <end position="104"/>
    </location>
</feature>
<dbReference type="GO" id="GO:0000922">
    <property type="term" value="C:spindle pole"/>
    <property type="evidence" value="ECO:0007669"/>
    <property type="project" value="TreeGrafter"/>
</dbReference>
<dbReference type="GO" id="GO:0007051">
    <property type="term" value="P:spindle organization"/>
    <property type="evidence" value="ECO:0007669"/>
    <property type="project" value="TreeGrafter"/>
</dbReference>
<dbReference type="InterPro" id="IPR036020">
    <property type="entry name" value="WW_dom_sf"/>
</dbReference>
<feature type="non-terminal residue" evidence="8">
    <location>
        <position position="632"/>
    </location>
</feature>
<keyword evidence="3" id="KW-0677">Repeat</keyword>
<dbReference type="CDD" id="cd00201">
    <property type="entry name" value="WW"/>
    <property type="match status" value="3"/>
</dbReference>
<dbReference type="GO" id="GO:0000278">
    <property type="term" value="P:mitotic cell cycle"/>
    <property type="evidence" value="ECO:0007669"/>
    <property type="project" value="TreeGrafter"/>
</dbReference>
<name>A0A2P4YC55_9STRA</name>
<feature type="domain" description="WW" evidence="7">
    <location>
        <begin position="249"/>
        <end position="283"/>
    </location>
</feature>
<dbReference type="SMART" id="SM00456">
    <property type="entry name" value="WW"/>
    <property type="match status" value="3"/>
</dbReference>
<dbReference type="PANTHER" id="PTHR22706:SF1">
    <property type="entry name" value="ASSEMBLY FACTOR FOR SPINDLE MICROTUBULES"/>
    <property type="match status" value="1"/>
</dbReference>
<dbReference type="OrthoDB" id="194358at2759"/>
<dbReference type="PROSITE" id="PS50020">
    <property type="entry name" value="WW_DOMAIN_2"/>
    <property type="match status" value="2"/>
</dbReference>
<comment type="subcellular location">
    <subcellularLocation>
        <location evidence="1">Cytoplasm</location>
    </subcellularLocation>
</comment>
<dbReference type="GO" id="GO:0005516">
    <property type="term" value="F:calmodulin binding"/>
    <property type="evidence" value="ECO:0007669"/>
    <property type="project" value="UniProtKB-KW"/>
</dbReference>
<evidence type="ECO:0000256" key="3">
    <source>
        <dbReference type="ARBA" id="ARBA00022737"/>
    </source>
</evidence>
<organism evidence="8 9">
    <name type="scientific">Phytophthora palmivora</name>
    <dbReference type="NCBI Taxonomy" id="4796"/>
    <lineage>
        <taxon>Eukaryota</taxon>
        <taxon>Sar</taxon>
        <taxon>Stramenopiles</taxon>
        <taxon>Oomycota</taxon>
        <taxon>Peronosporomycetes</taxon>
        <taxon>Peronosporales</taxon>
        <taxon>Peronosporaceae</taxon>
        <taxon>Phytophthora</taxon>
    </lineage>
</organism>
<evidence type="ECO:0000256" key="4">
    <source>
        <dbReference type="ARBA" id="ARBA00022860"/>
    </source>
</evidence>
<keyword evidence="5" id="KW-0175">Coiled coil</keyword>
<dbReference type="AlphaFoldDB" id="A0A2P4YC55"/>
<dbReference type="EMBL" id="NCKW01003854">
    <property type="protein sequence ID" value="POM75391.1"/>
    <property type="molecule type" value="Genomic_DNA"/>
</dbReference>
<dbReference type="Proteomes" id="UP000237271">
    <property type="component" value="Unassembled WGS sequence"/>
</dbReference>
<dbReference type="InterPro" id="IPR051185">
    <property type="entry name" value="ASPM"/>
</dbReference>
<evidence type="ECO:0000256" key="5">
    <source>
        <dbReference type="SAM" id="Coils"/>
    </source>
</evidence>
<proteinExistence type="predicted"/>
<keyword evidence="4" id="KW-0112">Calmodulin-binding</keyword>
<evidence type="ECO:0000256" key="6">
    <source>
        <dbReference type="SAM" id="MobiDB-lite"/>
    </source>
</evidence>